<dbReference type="InterPro" id="IPR032710">
    <property type="entry name" value="NTF2-like_dom_sf"/>
</dbReference>
<feature type="signal peptide" evidence="1">
    <location>
        <begin position="1"/>
        <end position="22"/>
    </location>
</feature>
<comment type="caution">
    <text evidence="2">The sequence shown here is derived from an EMBL/GenBank/DDBJ whole genome shotgun (WGS) entry which is preliminary data.</text>
</comment>
<keyword evidence="2" id="KW-0413">Isomerase</keyword>
<dbReference type="RefSeq" id="WP_305892405.1">
    <property type="nucleotide sequence ID" value="NZ_JAUZVZ010000003.1"/>
</dbReference>
<dbReference type="PANTHER" id="PTHR41252:SF1">
    <property type="entry name" value="BLR2505 PROTEIN"/>
    <property type="match status" value="1"/>
</dbReference>
<dbReference type="Gene3D" id="3.10.450.50">
    <property type="match status" value="1"/>
</dbReference>
<evidence type="ECO:0000313" key="2">
    <source>
        <dbReference type="EMBL" id="MDP4535136.1"/>
    </source>
</evidence>
<protein>
    <submittedName>
        <fullName evidence="2">Ketosteroid isomerase</fullName>
    </submittedName>
</protein>
<organism evidence="2 3">
    <name type="scientific">Alkalimonas collagenimarina</name>
    <dbReference type="NCBI Taxonomy" id="400390"/>
    <lineage>
        <taxon>Bacteria</taxon>
        <taxon>Pseudomonadati</taxon>
        <taxon>Pseudomonadota</taxon>
        <taxon>Gammaproteobacteria</taxon>
        <taxon>Alkalimonas</taxon>
    </lineage>
</organism>
<feature type="chain" id="PRO_5045487758" evidence="1">
    <location>
        <begin position="23"/>
        <end position="147"/>
    </location>
</feature>
<dbReference type="EMBL" id="JAUZVZ010000003">
    <property type="protein sequence ID" value="MDP4535136.1"/>
    <property type="molecule type" value="Genomic_DNA"/>
</dbReference>
<name>A0ABT9GVS0_9GAMM</name>
<evidence type="ECO:0000313" key="3">
    <source>
        <dbReference type="Proteomes" id="UP001231616"/>
    </source>
</evidence>
<dbReference type="Proteomes" id="UP001231616">
    <property type="component" value="Unassembled WGS sequence"/>
</dbReference>
<dbReference type="SUPFAM" id="SSF54427">
    <property type="entry name" value="NTF2-like"/>
    <property type="match status" value="1"/>
</dbReference>
<dbReference type="GO" id="GO:0016853">
    <property type="term" value="F:isomerase activity"/>
    <property type="evidence" value="ECO:0007669"/>
    <property type="project" value="UniProtKB-KW"/>
</dbReference>
<keyword evidence="3" id="KW-1185">Reference proteome</keyword>
<accession>A0ABT9GVS0</accession>
<keyword evidence="1" id="KW-0732">Signal</keyword>
<proteinExistence type="predicted"/>
<evidence type="ECO:0000256" key="1">
    <source>
        <dbReference type="SAM" id="SignalP"/>
    </source>
</evidence>
<sequence length="147" mass="16378">MSNIVRTVLTVLLLGAFAPAQAEQLKAMVADKFSAWQQGSGSPFELLADSMLWQVEGEGPLAGVYNKDTFLQELVLPFNSKLAQPLVPTEAEFYQDGKTVIALFSAEATLHSGEYYSNRYVWVMIFEGNEIVRVHAFLNLPAFERVM</sequence>
<dbReference type="PANTHER" id="PTHR41252">
    <property type="entry name" value="BLR2505 PROTEIN"/>
    <property type="match status" value="1"/>
</dbReference>
<reference evidence="2 3" key="1">
    <citation type="submission" date="2023-08" db="EMBL/GenBank/DDBJ databases">
        <authorList>
            <person name="Joshi A."/>
            <person name="Thite S."/>
        </authorList>
    </citation>
    <scope>NUCLEOTIDE SEQUENCE [LARGE SCALE GENOMIC DNA]</scope>
    <source>
        <strain evidence="2 3">AC40</strain>
    </source>
</reference>
<gene>
    <name evidence="2" type="ORF">Q3O60_02910</name>
</gene>